<keyword evidence="2" id="KW-1185">Reference proteome</keyword>
<accession>A0AAE1C0M1</accession>
<gene>
    <name evidence="1" type="ORF">Pcinc_035014</name>
</gene>
<dbReference type="Proteomes" id="UP001286313">
    <property type="component" value="Unassembled WGS sequence"/>
</dbReference>
<reference evidence="1" key="1">
    <citation type="submission" date="2023-10" db="EMBL/GenBank/DDBJ databases">
        <title>Genome assemblies of two species of porcelain crab, Petrolisthes cinctipes and Petrolisthes manimaculis (Anomura: Porcellanidae).</title>
        <authorList>
            <person name="Angst P."/>
        </authorList>
    </citation>
    <scope>NUCLEOTIDE SEQUENCE</scope>
    <source>
        <strain evidence="1">PB745_01</strain>
        <tissue evidence="1">Gill</tissue>
    </source>
</reference>
<name>A0AAE1C0M1_PETCI</name>
<organism evidence="1 2">
    <name type="scientific">Petrolisthes cinctipes</name>
    <name type="common">Flat porcelain crab</name>
    <dbReference type="NCBI Taxonomy" id="88211"/>
    <lineage>
        <taxon>Eukaryota</taxon>
        <taxon>Metazoa</taxon>
        <taxon>Ecdysozoa</taxon>
        <taxon>Arthropoda</taxon>
        <taxon>Crustacea</taxon>
        <taxon>Multicrustacea</taxon>
        <taxon>Malacostraca</taxon>
        <taxon>Eumalacostraca</taxon>
        <taxon>Eucarida</taxon>
        <taxon>Decapoda</taxon>
        <taxon>Pleocyemata</taxon>
        <taxon>Anomura</taxon>
        <taxon>Galatheoidea</taxon>
        <taxon>Porcellanidae</taxon>
        <taxon>Petrolisthes</taxon>
    </lineage>
</organism>
<evidence type="ECO:0000313" key="2">
    <source>
        <dbReference type="Proteomes" id="UP001286313"/>
    </source>
</evidence>
<evidence type="ECO:0000313" key="1">
    <source>
        <dbReference type="EMBL" id="KAK3858819.1"/>
    </source>
</evidence>
<dbReference type="AlphaFoldDB" id="A0AAE1C0M1"/>
<comment type="caution">
    <text evidence="1">The sequence shown here is derived from an EMBL/GenBank/DDBJ whole genome shotgun (WGS) entry which is preliminary data.</text>
</comment>
<sequence length="85" mass="9743">MDYAKAFDTVPHETLLAQLATLGIRGSTQPHLEYASVNWNPALKRDKDTLEQVQRRATRLAQGLSHLSYSDRLASLRFYNFADYE</sequence>
<protein>
    <submittedName>
        <fullName evidence="1">Uncharacterized protein</fullName>
    </submittedName>
</protein>
<proteinExistence type="predicted"/>
<dbReference type="EMBL" id="JAWQEG010005204">
    <property type="protein sequence ID" value="KAK3858819.1"/>
    <property type="molecule type" value="Genomic_DNA"/>
</dbReference>